<evidence type="ECO:0000256" key="1">
    <source>
        <dbReference type="SAM" id="Phobius"/>
    </source>
</evidence>
<dbReference type="EMBL" id="CP136864">
    <property type="protein sequence ID" value="WOJ93278.1"/>
    <property type="molecule type" value="Genomic_DNA"/>
</dbReference>
<protein>
    <recommendedName>
        <fullName evidence="4">Sigma-E factor negative regulatory protein RseA</fullName>
    </recommendedName>
</protein>
<sequence>MQQRLNNRWLSEELIAAVRLSSEELNALTQPPFDSELEPRSELQSTQQGHRRMWQHIATVLLLLGSAAFSYLAWSQAELPPNLSNSPGQALGPPSELVDQTNVHALRVANRELQLRIAELQARIAKTAP</sequence>
<evidence type="ECO:0000313" key="2">
    <source>
        <dbReference type="EMBL" id="WOJ93278.1"/>
    </source>
</evidence>
<accession>A0ABZ0I3C0</accession>
<proteinExistence type="predicted"/>
<reference evidence="2 3" key="1">
    <citation type="submission" date="2023-10" db="EMBL/GenBank/DDBJ databases">
        <title>Two novel species belonging to the OM43/NOR5 clade.</title>
        <authorList>
            <person name="Park M."/>
        </authorList>
    </citation>
    <scope>NUCLEOTIDE SEQUENCE [LARGE SCALE GENOMIC DNA]</scope>
    <source>
        <strain evidence="2 3">IMCC43200</strain>
    </source>
</reference>
<evidence type="ECO:0000313" key="3">
    <source>
        <dbReference type="Proteomes" id="UP001626537"/>
    </source>
</evidence>
<keyword evidence="1" id="KW-0812">Transmembrane</keyword>
<name>A0ABZ0I3C0_9GAMM</name>
<organism evidence="2 3">
    <name type="scientific">Congregibacter variabilis</name>
    <dbReference type="NCBI Taxonomy" id="3081200"/>
    <lineage>
        <taxon>Bacteria</taxon>
        <taxon>Pseudomonadati</taxon>
        <taxon>Pseudomonadota</taxon>
        <taxon>Gammaproteobacteria</taxon>
        <taxon>Cellvibrionales</taxon>
        <taxon>Halieaceae</taxon>
        <taxon>Congregibacter</taxon>
    </lineage>
</organism>
<evidence type="ECO:0008006" key="4">
    <source>
        <dbReference type="Google" id="ProtNLM"/>
    </source>
</evidence>
<gene>
    <name evidence="2" type="ORF">R0135_16055</name>
</gene>
<keyword evidence="3" id="KW-1185">Reference proteome</keyword>
<feature type="transmembrane region" description="Helical" evidence="1">
    <location>
        <begin position="53"/>
        <end position="74"/>
    </location>
</feature>
<keyword evidence="1" id="KW-1133">Transmembrane helix</keyword>
<dbReference type="Proteomes" id="UP001626537">
    <property type="component" value="Chromosome"/>
</dbReference>
<keyword evidence="1" id="KW-0472">Membrane</keyword>
<dbReference type="RefSeq" id="WP_407347926.1">
    <property type="nucleotide sequence ID" value="NZ_CP136864.1"/>
</dbReference>